<keyword evidence="9" id="KW-0946">Virion</keyword>
<evidence type="ECO:0000313" key="21">
    <source>
        <dbReference type="Proteomes" id="UP000201782"/>
    </source>
</evidence>
<evidence type="ECO:0000256" key="11">
    <source>
        <dbReference type="ARBA" id="ARBA00022989"/>
    </source>
</evidence>
<keyword evidence="12 17" id="KW-0472">Membrane</keyword>
<feature type="transmembrane region" description="Helical" evidence="17">
    <location>
        <begin position="1472"/>
        <end position="1494"/>
    </location>
</feature>
<keyword evidence="10" id="KW-1043">Host membrane</keyword>
<keyword evidence="8" id="KW-1040">Host Golgi apparatus</keyword>
<evidence type="ECO:0000256" key="2">
    <source>
        <dbReference type="ARBA" id="ARBA00004217"/>
    </source>
</evidence>
<dbReference type="InterPro" id="IPR005168">
    <property type="entry name" value="Bunya_G2"/>
</dbReference>
<dbReference type="GO" id="GO:0044167">
    <property type="term" value="C:host cell endoplasmic reticulum membrane"/>
    <property type="evidence" value="ECO:0007669"/>
    <property type="project" value="UniProtKB-SubCell"/>
</dbReference>
<evidence type="ECO:0000256" key="3">
    <source>
        <dbReference type="ARBA" id="ARBA00004625"/>
    </source>
</evidence>
<dbReference type="GO" id="GO:0055036">
    <property type="term" value="C:virion membrane"/>
    <property type="evidence" value="ECO:0007669"/>
    <property type="project" value="UniProtKB-SubCell"/>
</dbReference>
<evidence type="ECO:0000256" key="5">
    <source>
        <dbReference type="ARBA" id="ARBA00022581"/>
    </source>
</evidence>
<feature type="transmembrane region" description="Helical" evidence="17">
    <location>
        <begin position="297"/>
        <end position="317"/>
    </location>
</feature>
<keyword evidence="14" id="KW-1038">Host endoplasmic reticulum</keyword>
<evidence type="ECO:0000313" key="20">
    <source>
        <dbReference type="EMBL" id="AJG39284.1"/>
    </source>
</evidence>
<feature type="domain" description="Bunyavirus glycoprotein G1" evidence="18">
    <location>
        <begin position="1012"/>
        <end position="1450"/>
    </location>
</feature>
<keyword evidence="15" id="KW-1160">Virus entry into host cell</keyword>
<dbReference type="Proteomes" id="UP000201782">
    <property type="component" value="Genome"/>
</dbReference>
<evidence type="ECO:0000256" key="17">
    <source>
        <dbReference type="SAM" id="Phobius"/>
    </source>
</evidence>
<evidence type="ECO:0000256" key="14">
    <source>
        <dbReference type="ARBA" id="ARBA00023184"/>
    </source>
</evidence>
<keyword evidence="11 17" id="KW-1133">Transmembrane helix</keyword>
<evidence type="ECO:0000259" key="18">
    <source>
        <dbReference type="Pfam" id="PF03557"/>
    </source>
</evidence>
<evidence type="ECO:0000256" key="7">
    <source>
        <dbReference type="ARBA" id="ARBA00022804"/>
    </source>
</evidence>
<comment type="subcellular location">
    <subcellularLocation>
        <location evidence="2">Host Golgi apparatus membrane</location>
    </subcellularLocation>
    <subcellularLocation>
        <location evidence="3">Host endoplasmic reticulum membrane</location>
    </subcellularLocation>
    <subcellularLocation>
        <location evidence="1">Virion membrane</location>
    </subcellularLocation>
</comment>
<evidence type="ECO:0000259" key="19">
    <source>
        <dbReference type="Pfam" id="PF03563"/>
    </source>
</evidence>
<name>A0A0B5KFE6_9VIRU</name>
<gene>
    <name evidence="20" type="primary">G</name>
</gene>
<evidence type="ECO:0000256" key="15">
    <source>
        <dbReference type="ARBA" id="ARBA00023296"/>
    </source>
</evidence>
<evidence type="ECO:0000256" key="9">
    <source>
        <dbReference type="ARBA" id="ARBA00022844"/>
    </source>
</evidence>
<evidence type="ECO:0000256" key="1">
    <source>
        <dbReference type="ARBA" id="ARBA00004182"/>
    </source>
</evidence>
<evidence type="ECO:0000256" key="13">
    <source>
        <dbReference type="ARBA" id="ARBA00023180"/>
    </source>
</evidence>
<feature type="domain" description="Bunyavirus glycoprotein G2" evidence="19">
    <location>
        <begin position="20"/>
        <end position="289"/>
    </location>
</feature>
<accession>A0A0B5KFE6</accession>
<keyword evidence="13" id="KW-0325">Glycoprotein</keyword>
<evidence type="ECO:0000256" key="10">
    <source>
        <dbReference type="ARBA" id="ARBA00022870"/>
    </source>
</evidence>
<dbReference type="GO" id="GO:0046718">
    <property type="term" value="P:symbiont entry into host cell"/>
    <property type="evidence" value="ECO:0007669"/>
    <property type="project" value="UniProtKB-KW"/>
</dbReference>
<proteinExistence type="predicted"/>
<evidence type="ECO:0000256" key="6">
    <source>
        <dbReference type="ARBA" id="ARBA00022692"/>
    </source>
</evidence>
<reference evidence="20 21" key="1">
    <citation type="journal article" date="2015" name="Elife">
        <title>Unprecedented genomic diversity of RNA viruses in arthropods reveals the ancestry of negative-sense RNA viruses.</title>
        <authorList>
            <person name="Li C.X."/>
            <person name="Shi M."/>
            <person name="Tian J.H."/>
            <person name="Lin X.D."/>
            <person name="Kang Y.J."/>
            <person name="Chen L.J."/>
            <person name="Qin X.C."/>
            <person name="Xu J."/>
            <person name="Holmes E.C."/>
            <person name="Zhang Y.Z."/>
        </authorList>
    </citation>
    <scope>NUCLEOTIDE SEQUENCE [LARGE SCALE GENOMIC DNA]</scope>
    <source>
        <strain evidence="20 21">QSA02</strain>
    </source>
</reference>
<dbReference type="GeneID" id="29122456"/>
<feature type="transmembrane region" description="Helical" evidence="17">
    <location>
        <begin position="396"/>
        <end position="413"/>
    </location>
</feature>
<evidence type="ECO:0000256" key="8">
    <source>
        <dbReference type="ARBA" id="ARBA00022812"/>
    </source>
</evidence>
<dbReference type="RefSeq" id="YP_009300682.1">
    <property type="nucleotide sequence ID" value="NC_031222.1"/>
</dbReference>
<organism evidence="20 21">
    <name type="scientific">Shuangao Insect Virus 1</name>
    <dbReference type="NCBI Taxonomy" id="1608075"/>
    <lineage>
        <taxon>Viruses</taxon>
        <taxon>Riboviria</taxon>
        <taxon>Orthornavirae</taxon>
        <taxon>Negarnaviricota</taxon>
        <taxon>Polyploviricotina</taxon>
        <taxon>Bunyaviricetes</taxon>
        <taxon>Elliovirales</taxon>
        <taxon>Peribunyaviridae</taxon>
        <taxon>Shangavirus</taxon>
        <taxon>Shangavirus shuangaoense</taxon>
    </lineage>
</organism>
<keyword evidence="6 17" id="KW-0812">Transmembrane</keyword>
<evidence type="ECO:0000256" key="16">
    <source>
        <dbReference type="ARBA" id="ARBA00031199"/>
    </source>
</evidence>
<dbReference type="Pfam" id="PF03563">
    <property type="entry name" value="Bunya_G2"/>
    <property type="match status" value="1"/>
</dbReference>
<protein>
    <recommendedName>
        <fullName evidence="4">Envelopment polyprotein</fullName>
    </recommendedName>
    <alternativeName>
        <fullName evidence="16">M polyprotein</fullName>
    </alternativeName>
</protein>
<dbReference type="KEGG" id="vg:29122456"/>
<dbReference type="EMBL" id="KM817714">
    <property type="protein sequence ID" value="AJG39284.1"/>
    <property type="molecule type" value="Viral_cRNA"/>
</dbReference>
<dbReference type="GO" id="GO:0044003">
    <property type="term" value="P:symbiont-mediated perturbation of host process"/>
    <property type="evidence" value="ECO:0007669"/>
    <property type="project" value="InterPro"/>
</dbReference>
<feature type="transmembrane region" description="Helical" evidence="17">
    <location>
        <begin position="192"/>
        <end position="211"/>
    </location>
</feature>
<keyword evidence="21" id="KW-1185">Reference proteome</keyword>
<sequence length="1539" mass="174942">MKRFILIINILLTAYARPNNCGNGAVMVCEKTYSPGLSMCLRDDLGSQSVWSDEKGVINYLERTLDTGVCDLVEAENGYLNYHLYECNAGTQTKTFVCSKSCNVETDKLNKVLHLSTHGRNYYVISINNDISSGWFENRKMIPIEQPKNKIHITCGKNSQQFVIDYKLHDECEIALGDYIPRLFLRPLCSNASLILSLIFFIICMFIVILLTQYSQVRALIGTLFFIPVYLFEKLKLKVCGTCKSCGQTVHYFRRCKKTCGCGYIGNSIDELRIHKERHCSGDSRLLIATEYASTRFLKTVIAVLLTLVLLSLITPISGETREQEREIMCKTWGICNNLVTESPLIKLLGGTRKNLSDYYYAVVTEESTEVTTTTSETPALVEIEVFDFSTLRKPVILFVELLIVMLCILMLNKQVKIYCASTMLKCFLIDLDKRLKSLKYNEFSVKEVYNRTTYQVTSKFLKEIFSKTKNRNSIDISLCKECMMVHTKKPQEHGTCDCGWVDEDYIDPDNLHQLTVACLLNVSSLSHTLHFSNMMRKVKVILFSLIFFLLIGTATAHCDHHDSGYVSDVVAAYQQCILDYNGHDIPKCVLSLKLEDPNAMKRCIDEPQVRYTICKLMETRIMGECISNIAVLANERNIIDAYRRNKTYANMYLDELKSTIKNFFNDPWSLLNKMNRLTNIMNIYAGRAVVFVINEMNEYKSVTCNGIPPDTVIRSILLDTIEIFKRLEAPMDSEQFLGWRGKQLLETPMTIEETTIQKREVPIGSSTSTELPPTDATLSSSDEDIMYNTGRRLLTVEESEDTGVKPKYIQGALTTIYSCLNTSEQYISVGLSNESYKISNKSLTGLHYFLDISTDTLSYYINSTTVEKVITGNISVPKIPCHYTKYNLDSIIAFGPENCPKNFMSYANDKEKKKQVLMMSSINSELLVYCWAYTKDNTKVYGYIQQGCYIYLDTSEGVVHDFQRCYDWTPLPNDKFATREIIKDKHLKKTIDEMSWRQYVDKYLEPIEVDIQHGKAKVVNAIKSVYKAEKTITIKGITNSKGVEGASVVFDLNLDQYESVKYTVIDKLGRELFDISLSVESARLTNEYVHSYKAPLSKGIDVRSTSNCTGACGSFKPRYNSIGYSFDKTSSWGCEEFSCWAIGTGCTWGDCKEIEDRKNGFDIYKRSSDTDLKIATVCVYLLKKGFCVDLTKNDKKVVGEFDFQSKMADTSILPDLITLDSRETVRIGQINQRGEYGLDCGNYQVVNETVYGIPTPDIHIHCHGISPKTVSAKTCWKNDNNLCGNLEEMDRSRFNIRRMDNNKMEISREHTQIGTAQIAFDIGSLTVESKEIAGQTHFRPGHCAGCYDCNLGVFCDVNIETTVRGTCKVNCTCPTTHDGLIVSPEDSLVHLHLTCGAKLRTIRCTICGQQVEFPSEIKEDKSILSVNTPHERTEIESFDNKYSSWWTEVIREIGGFFSGFNILGYFSTVKIIFYVIIGFFLIYLLSIFVVPILKITYRAIHGTYKNVIKVSKRTQQLELQERLAPVKTKRLIKVGRND</sequence>
<dbReference type="InterPro" id="IPR005167">
    <property type="entry name" value="Bunya_G1"/>
</dbReference>
<keyword evidence="7" id="KW-1161">Viral attachment to host cell</keyword>
<evidence type="ECO:0000256" key="4">
    <source>
        <dbReference type="ARBA" id="ARBA00015294"/>
    </source>
</evidence>
<dbReference type="Pfam" id="PF03557">
    <property type="entry name" value="Bunya_G1"/>
    <property type="match status" value="1"/>
</dbReference>
<dbReference type="GO" id="GO:0044178">
    <property type="term" value="C:host cell Golgi membrane"/>
    <property type="evidence" value="ECO:0007669"/>
    <property type="project" value="UniProtKB-SubCell"/>
</dbReference>
<evidence type="ECO:0000256" key="12">
    <source>
        <dbReference type="ARBA" id="ARBA00023136"/>
    </source>
</evidence>
<dbReference type="GO" id="GO:0019062">
    <property type="term" value="P:virion attachment to host cell"/>
    <property type="evidence" value="ECO:0007669"/>
    <property type="project" value="UniProtKB-KW"/>
</dbReference>
<feature type="transmembrane region" description="Helical" evidence="17">
    <location>
        <begin position="541"/>
        <end position="558"/>
    </location>
</feature>
<keyword evidence="5" id="KW-0945">Host-virus interaction</keyword>